<keyword evidence="3" id="KW-0687">Ribonucleoprotein</keyword>
<accession>A0A382HV16</accession>
<evidence type="ECO:0000313" key="5">
    <source>
        <dbReference type="EMBL" id="SVB90965.1"/>
    </source>
</evidence>
<feature type="region of interest" description="Disordered" evidence="4">
    <location>
        <begin position="1"/>
        <end position="24"/>
    </location>
</feature>
<dbReference type="GO" id="GO:0005840">
    <property type="term" value="C:ribosome"/>
    <property type="evidence" value="ECO:0007669"/>
    <property type="project" value="UniProtKB-KW"/>
</dbReference>
<proteinExistence type="inferred from homology"/>
<dbReference type="NCBIfam" id="TIGR00030">
    <property type="entry name" value="S21p"/>
    <property type="match status" value="1"/>
</dbReference>
<dbReference type="InterPro" id="IPR001911">
    <property type="entry name" value="Ribosomal_bS21"/>
</dbReference>
<dbReference type="Pfam" id="PF01165">
    <property type="entry name" value="Ribosomal_S21"/>
    <property type="match status" value="1"/>
</dbReference>
<evidence type="ECO:0000256" key="3">
    <source>
        <dbReference type="ARBA" id="ARBA00023274"/>
    </source>
</evidence>
<evidence type="ECO:0008006" key="6">
    <source>
        <dbReference type="Google" id="ProtNLM"/>
    </source>
</evidence>
<reference evidence="5" key="1">
    <citation type="submission" date="2018-05" db="EMBL/GenBank/DDBJ databases">
        <authorList>
            <person name="Lanie J.A."/>
            <person name="Ng W.-L."/>
            <person name="Kazmierczak K.M."/>
            <person name="Andrzejewski T.M."/>
            <person name="Davidsen T.M."/>
            <person name="Wayne K.J."/>
            <person name="Tettelin H."/>
            <person name="Glass J.I."/>
            <person name="Rusch D."/>
            <person name="Podicherti R."/>
            <person name="Tsui H.-C.T."/>
            <person name="Winkler M.E."/>
        </authorList>
    </citation>
    <scope>NUCLEOTIDE SEQUENCE</scope>
</reference>
<feature type="non-terminal residue" evidence="5">
    <location>
        <position position="60"/>
    </location>
</feature>
<gene>
    <name evidence="5" type="ORF">METZ01_LOCUS243819</name>
</gene>
<dbReference type="GO" id="GO:1990904">
    <property type="term" value="C:ribonucleoprotein complex"/>
    <property type="evidence" value="ECO:0007669"/>
    <property type="project" value="UniProtKB-KW"/>
</dbReference>
<evidence type="ECO:0000256" key="2">
    <source>
        <dbReference type="ARBA" id="ARBA00022980"/>
    </source>
</evidence>
<organism evidence="5">
    <name type="scientific">marine metagenome</name>
    <dbReference type="NCBI Taxonomy" id="408172"/>
    <lineage>
        <taxon>unclassified sequences</taxon>
        <taxon>metagenomes</taxon>
        <taxon>ecological metagenomes</taxon>
    </lineage>
</organism>
<name>A0A382HV16_9ZZZZ</name>
<comment type="similarity">
    <text evidence="1">Belongs to the bacterial ribosomal protein bS21 family.</text>
</comment>
<dbReference type="InterPro" id="IPR038380">
    <property type="entry name" value="Ribosomal_bS21_sf"/>
</dbReference>
<dbReference type="GO" id="GO:0003735">
    <property type="term" value="F:structural constituent of ribosome"/>
    <property type="evidence" value="ECO:0007669"/>
    <property type="project" value="InterPro"/>
</dbReference>
<feature type="compositionally biased region" description="Basic residues" evidence="4">
    <location>
        <begin position="7"/>
        <end position="24"/>
    </location>
</feature>
<evidence type="ECO:0000256" key="1">
    <source>
        <dbReference type="ARBA" id="ARBA00006640"/>
    </source>
</evidence>
<sequence length="60" mass="7557">MIPQKQKPYHQRKHFNKKKFKKKPRPLTFDQMLRRFKKKVERAGTLQEVRKREFYEKPAQ</sequence>
<protein>
    <recommendedName>
        <fullName evidence="6">30S ribosomal protein S21</fullName>
    </recommendedName>
</protein>
<evidence type="ECO:0000256" key="4">
    <source>
        <dbReference type="SAM" id="MobiDB-lite"/>
    </source>
</evidence>
<dbReference type="AlphaFoldDB" id="A0A382HV16"/>
<dbReference type="EMBL" id="UINC01063383">
    <property type="protein sequence ID" value="SVB90965.1"/>
    <property type="molecule type" value="Genomic_DNA"/>
</dbReference>
<dbReference type="PRINTS" id="PR00976">
    <property type="entry name" value="RIBOSOMALS21"/>
</dbReference>
<dbReference type="GO" id="GO:0006412">
    <property type="term" value="P:translation"/>
    <property type="evidence" value="ECO:0007669"/>
    <property type="project" value="InterPro"/>
</dbReference>
<dbReference type="Gene3D" id="1.20.5.1150">
    <property type="entry name" value="Ribosomal protein S8"/>
    <property type="match status" value="1"/>
</dbReference>
<keyword evidence="2" id="KW-0689">Ribosomal protein</keyword>